<feature type="transmembrane region" description="Helical" evidence="7">
    <location>
        <begin position="303"/>
        <end position="323"/>
    </location>
</feature>
<dbReference type="EMBL" id="JAMOIL010000027">
    <property type="protein sequence ID" value="MCM0622002.1"/>
    <property type="molecule type" value="Genomic_DNA"/>
</dbReference>
<feature type="transmembrane region" description="Helical" evidence="7">
    <location>
        <begin position="252"/>
        <end position="271"/>
    </location>
</feature>
<dbReference type="GO" id="GO:0005886">
    <property type="term" value="C:plasma membrane"/>
    <property type="evidence" value="ECO:0007669"/>
    <property type="project" value="UniProtKB-SubCell"/>
</dbReference>
<feature type="transmembrane region" description="Helical" evidence="7">
    <location>
        <begin position="39"/>
        <end position="61"/>
    </location>
</feature>
<keyword evidence="4 7" id="KW-0812">Transmembrane</keyword>
<dbReference type="Pfam" id="PF00528">
    <property type="entry name" value="BPD_transp_1"/>
    <property type="match status" value="1"/>
</dbReference>
<dbReference type="Gene3D" id="1.10.3720.10">
    <property type="entry name" value="MetI-like"/>
    <property type="match status" value="1"/>
</dbReference>
<dbReference type="InterPro" id="IPR000515">
    <property type="entry name" value="MetI-like"/>
</dbReference>
<dbReference type="SUPFAM" id="SSF161098">
    <property type="entry name" value="MetI-like"/>
    <property type="match status" value="1"/>
</dbReference>
<accession>A0A9X2D9X9</accession>
<feature type="domain" description="ABC transmembrane type-1" evidence="8">
    <location>
        <begin position="97"/>
        <end position="322"/>
    </location>
</feature>
<dbReference type="InterPro" id="IPR051393">
    <property type="entry name" value="ABC_transporter_permease"/>
</dbReference>
<keyword evidence="10" id="KW-1185">Reference proteome</keyword>
<feature type="transmembrane region" description="Helical" evidence="7">
    <location>
        <begin position="133"/>
        <end position="153"/>
    </location>
</feature>
<feature type="transmembrane region" description="Helical" evidence="7">
    <location>
        <begin position="197"/>
        <end position="218"/>
    </location>
</feature>
<evidence type="ECO:0000256" key="5">
    <source>
        <dbReference type="ARBA" id="ARBA00022989"/>
    </source>
</evidence>
<dbReference type="RefSeq" id="WP_250056629.1">
    <property type="nucleotide sequence ID" value="NZ_JAMJPH010000032.1"/>
</dbReference>
<feature type="transmembrane region" description="Helical" evidence="7">
    <location>
        <begin position="101"/>
        <end position="121"/>
    </location>
</feature>
<protein>
    <submittedName>
        <fullName evidence="9">Sugar ABC transporter permease</fullName>
    </submittedName>
</protein>
<evidence type="ECO:0000256" key="1">
    <source>
        <dbReference type="ARBA" id="ARBA00004651"/>
    </source>
</evidence>
<name>A0A9X2D9X9_9ACTN</name>
<evidence type="ECO:0000259" key="8">
    <source>
        <dbReference type="PROSITE" id="PS50928"/>
    </source>
</evidence>
<evidence type="ECO:0000256" key="7">
    <source>
        <dbReference type="RuleBase" id="RU363032"/>
    </source>
</evidence>
<reference evidence="9" key="1">
    <citation type="submission" date="2022-05" db="EMBL/GenBank/DDBJ databases">
        <authorList>
            <person name="Tuo L."/>
        </authorList>
    </citation>
    <scope>NUCLEOTIDE SEQUENCE</scope>
    <source>
        <strain evidence="9">BSK12Z-4</strain>
    </source>
</reference>
<feature type="transmembrane region" description="Helical" evidence="7">
    <location>
        <begin position="6"/>
        <end position="27"/>
    </location>
</feature>
<gene>
    <name evidence="9" type="ORF">M8330_17055</name>
</gene>
<dbReference type="CDD" id="cd06261">
    <property type="entry name" value="TM_PBP2"/>
    <property type="match status" value="1"/>
</dbReference>
<dbReference type="InterPro" id="IPR035906">
    <property type="entry name" value="MetI-like_sf"/>
</dbReference>
<organism evidence="9 10">
    <name type="scientific">Nocardioides bruguierae</name>
    <dbReference type="NCBI Taxonomy" id="2945102"/>
    <lineage>
        <taxon>Bacteria</taxon>
        <taxon>Bacillati</taxon>
        <taxon>Actinomycetota</taxon>
        <taxon>Actinomycetes</taxon>
        <taxon>Propionibacteriales</taxon>
        <taxon>Nocardioidaceae</taxon>
        <taxon>Nocardioides</taxon>
    </lineage>
</organism>
<comment type="subcellular location">
    <subcellularLocation>
        <location evidence="1 7">Cell membrane</location>
        <topology evidence="1 7">Multi-pass membrane protein</topology>
    </subcellularLocation>
</comment>
<evidence type="ECO:0000256" key="3">
    <source>
        <dbReference type="ARBA" id="ARBA00022475"/>
    </source>
</evidence>
<evidence type="ECO:0000256" key="6">
    <source>
        <dbReference type="ARBA" id="ARBA00023136"/>
    </source>
</evidence>
<keyword evidence="6 7" id="KW-0472">Membrane</keyword>
<dbReference type="PANTHER" id="PTHR30193:SF18">
    <property type="entry name" value="OSMOPROTECTIVE COMPOUNDS UPTAKE PERMEASE PROTEIN GGTC"/>
    <property type="match status" value="1"/>
</dbReference>
<evidence type="ECO:0000256" key="4">
    <source>
        <dbReference type="ARBA" id="ARBA00022692"/>
    </source>
</evidence>
<sequence length="332" mass="36404">MTTSDKLIQMVIAVALFFGVMAVILLLTQRLRSRNGERVQAAAFVLPALLLILVGLLYPAVRTLIRSFYGAGPFEAPFVGLDNYTRLFTDPTQLQVLRNTLFWVILTPLLSTGIGLVYAILVDRSRFEKAAKALLFLPMAISMVGASIIWKFVYAYRSAEGLSSAQAAGGVDQIGLANQLLTMIGLDPYNFILDQPWNTFFLIVILVWIQAGFAMTILSASIKAIPDDIVEAARLDGVGGWKMFRHITIPSIRPSLIVVLTTITIATLKVFDIVQTATGGNFGTSVMAYEFYTQNFVSGNQGLATAIAVVIFVLVVPIVIYNVRSMRKLEAR</sequence>
<dbReference type="PROSITE" id="PS50928">
    <property type="entry name" value="ABC_TM1"/>
    <property type="match status" value="1"/>
</dbReference>
<dbReference type="AlphaFoldDB" id="A0A9X2D9X9"/>
<keyword evidence="5 7" id="KW-1133">Transmembrane helix</keyword>
<dbReference type="GO" id="GO:0055085">
    <property type="term" value="P:transmembrane transport"/>
    <property type="evidence" value="ECO:0007669"/>
    <property type="project" value="InterPro"/>
</dbReference>
<dbReference type="Proteomes" id="UP001139485">
    <property type="component" value="Unassembled WGS sequence"/>
</dbReference>
<keyword evidence="3" id="KW-1003">Cell membrane</keyword>
<evidence type="ECO:0000256" key="2">
    <source>
        <dbReference type="ARBA" id="ARBA00022448"/>
    </source>
</evidence>
<proteinExistence type="inferred from homology"/>
<dbReference type="PANTHER" id="PTHR30193">
    <property type="entry name" value="ABC TRANSPORTER PERMEASE PROTEIN"/>
    <property type="match status" value="1"/>
</dbReference>
<comment type="caution">
    <text evidence="9">The sequence shown here is derived from an EMBL/GenBank/DDBJ whole genome shotgun (WGS) entry which is preliminary data.</text>
</comment>
<evidence type="ECO:0000313" key="9">
    <source>
        <dbReference type="EMBL" id="MCM0622002.1"/>
    </source>
</evidence>
<keyword evidence="2 7" id="KW-0813">Transport</keyword>
<comment type="similarity">
    <text evidence="7">Belongs to the binding-protein-dependent transport system permease family.</text>
</comment>
<evidence type="ECO:0000313" key="10">
    <source>
        <dbReference type="Proteomes" id="UP001139485"/>
    </source>
</evidence>